<dbReference type="GO" id="GO:0003677">
    <property type="term" value="F:DNA binding"/>
    <property type="evidence" value="ECO:0007669"/>
    <property type="project" value="InterPro"/>
</dbReference>
<dbReference type="Pfam" id="PF04555">
    <property type="entry name" value="XhoI"/>
    <property type="match status" value="1"/>
</dbReference>
<evidence type="ECO:0000313" key="2">
    <source>
        <dbReference type="EMBL" id="MXY93993.1"/>
    </source>
</evidence>
<dbReference type="AlphaFoldDB" id="A0A6B0YTG0"/>
<feature type="region of interest" description="Disordered" evidence="1">
    <location>
        <begin position="204"/>
        <end position="240"/>
    </location>
</feature>
<reference evidence="2" key="1">
    <citation type="submission" date="2019-09" db="EMBL/GenBank/DDBJ databases">
        <title>Characterisation of the sponge microbiome using genome-centric metagenomics.</title>
        <authorList>
            <person name="Engelberts J.P."/>
            <person name="Robbins S.J."/>
            <person name="De Goeij J.M."/>
            <person name="Aranda M."/>
            <person name="Bell S.C."/>
            <person name="Webster N.S."/>
        </authorList>
    </citation>
    <scope>NUCLEOTIDE SEQUENCE</scope>
    <source>
        <strain evidence="2">SB0664_bin_27</strain>
    </source>
</reference>
<feature type="compositionally biased region" description="Polar residues" evidence="1">
    <location>
        <begin position="204"/>
        <end position="214"/>
    </location>
</feature>
<organism evidence="2">
    <name type="scientific">Caldilineaceae bacterium SB0664_bin_27</name>
    <dbReference type="NCBI Taxonomy" id="2605260"/>
    <lineage>
        <taxon>Bacteria</taxon>
        <taxon>Bacillati</taxon>
        <taxon>Chloroflexota</taxon>
        <taxon>Caldilineae</taxon>
        <taxon>Caldilineales</taxon>
        <taxon>Caldilineaceae</taxon>
    </lineage>
</organism>
<comment type="caution">
    <text evidence="2">The sequence shown here is derived from an EMBL/GenBank/DDBJ whole genome shotgun (WGS) entry which is preliminary data.</text>
</comment>
<keyword evidence="2" id="KW-0540">Nuclease</keyword>
<accession>A0A6B0YTG0</accession>
<protein>
    <submittedName>
        <fullName evidence="2">Restriction endonuclease</fullName>
    </submittedName>
</protein>
<proteinExistence type="predicted"/>
<keyword evidence="2" id="KW-0378">Hydrolase</keyword>
<dbReference type="InterPro" id="IPR007636">
    <property type="entry name" value="Restrct_endonuc_II_XhoI"/>
</dbReference>
<name>A0A6B0YTG0_9CHLR</name>
<keyword evidence="2" id="KW-0255">Endonuclease</keyword>
<gene>
    <name evidence="2" type="ORF">F4Y42_11170</name>
</gene>
<dbReference type="GO" id="GO:0009307">
    <property type="term" value="P:DNA restriction-modification system"/>
    <property type="evidence" value="ECO:0007669"/>
    <property type="project" value="InterPro"/>
</dbReference>
<dbReference type="GO" id="GO:0009036">
    <property type="term" value="F:type II site-specific deoxyribonuclease activity"/>
    <property type="evidence" value="ECO:0007669"/>
    <property type="project" value="InterPro"/>
</dbReference>
<sequence>MFADAVRYFWAQRDKQAASAHGGEGQGKNVRGGRHLDEVQAALVTLMIDHGVPPGDIFSNCELHKTGKLELPGFFRPTKQWDLLVVRDGHLLAAMEIKAQVGPSFGNNFNNRTEEAIGSATDLWTAYRENAFLHSPQPWLGYLFLLEDDEKSKRPVRNPQPHFDVFSEFYDASYAKRYELFCRKLVLERKYNAACFLMSQRPQSETASSNTMHSTLRDNRPTAGSPHGGKENSTVYSEPSDDLNARQFLSSVLRAVVPV</sequence>
<dbReference type="EMBL" id="VXRG01000094">
    <property type="protein sequence ID" value="MXY93993.1"/>
    <property type="molecule type" value="Genomic_DNA"/>
</dbReference>
<evidence type="ECO:0000256" key="1">
    <source>
        <dbReference type="SAM" id="MobiDB-lite"/>
    </source>
</evidence>